<dbReference type="Pfam" id="PF00389">
    <property type="entry name" value="2-Hacid_dh"/>
    <property type="match status" value="1"/>
</dbReference>
<dbReference type="GO" id="GO:0004617">
    <property type="term" value="F:phosphoglycerate dehydrogenase activity"/>
    <property type="evidence" value="ECO:0007669"/>
    <property type="project" value="UniProtKB-EC"/>
</dbReference>
<dbReference type="PROSITE" id="PS51671">
    <property type="entry name" value="ACT"/>
    <property type="match status" value="1"/>
</dbReference>
<dbReference type="Gene3D" id="3.40.50.720">
    <property type="entry name" value="NAD(P)-binding Rossmann-like Domain"/>
    <property type="match status" value="2"/>
</dbReference>
<evidence type="ECO:0000256" key="11">
    <source>
        <dbReference type="ARBA" id="ARBA00048731"/>
    </source>
</evidence>
<dbReference type="InterPro" id="IPR054480">
    <property type="entry name" value="AHAS_small-like_ACT"/>
</dbReference>
<comment type="catalytic activity">
    <reaction evidence="10">
        <text>(R)-2-hydroxyglutarate + NAD(+) = 2-oxoglutarate + NADH + H(+)</text>
        <dbReference type="Rhea" id="RHEA:49612"/>
        <dbReference type="ChEBI" id="CHEBI:15378"/>
        <dbReference type="ChEBI" id="CHEBI:15801"/>
        <dbReference type="ChEBI" id="CHEBI:16810"/>
        <dbReference type="ChEBI" id="CHEBI:57540"/>
        <dbReference type="ChEBI" id="CHEBI:57945"/>
        <dbReference type="EC" id="1.1.1.399"/>
    </reaction>
</comment>
<dbReference type="InterPro" id="IPR006140">
    <property type="entry name" value="D-isomer_DH_NAD-bd"/>
</dbReference>
<comment type="caution">
    <text evidence="14">The sequence shown here is derived from an EMBL/GenBank/DDBJ whole genome shotgun (WGS) entry which is preliminary data.</text>
</comment>
<feature type="domain" description="ACT" evidence="13">
    <location>
        <begin position="345"/>
        <end position="419"/>
    </location>
</feature>
<evidence type="ECO:0000259" key="13">
    <source>
        <dbReference type="PROSITE" id="PS51671"/>
    </source>
</evidence>
<evidence type="ECO:0000256" key="2">
    <source>
        <dbReference type="ARBA" id="ARBA00005216"/>
    </source>
</evidence>
<reference evidence="14 15" key="1">
    <citation type="submission" date="2018-01" db="EMBL/GenBank/DDBJ databases">
        <title>Draft Genome Sequence of Komagataeibacter maltaceti LMG 1529, a Vinegar Producing Acetic Acid Bacterium Isolated from Malt Vinegar Brewery Acetifiers.</title>
        <authorList>
            <person name="Zhang Q."/>
            <person name="Hollensteiner J."/>
            <person name="Poehlein A."/>
            <person name="Daniel R."/>
        </authorList>
    </citation>
    <scope>NUCLEOTIDE SEQUENCE [LARGE SCALE GENOMIC DNA]</scope>
    <source>
        <strain evidence="14 15">LMG 1529</strain>
    </source>
</reference>
<evidence type="ECO:0000256" key="1">
    <source>
        <dbReference type="ARBA" id="ARBA00003800"/>
    </source>
</evidence>
<keyword evidence="7 12" id="KW-0560">Oxidoreductase</keyword>
<dbReference type="InterPro" id="IPR029753">
    <property type="entry name" value="D-isomer_DH_CS"/>
</dbReference>
<evidence type="ECO:0000313" key="15">
    <source>
        <dbReference type="Proteomes" id="UP000237344"/>
    </source>
</evidence>
<proteinExistence type="inferred from homology"/>
<organism evidence="14 15">
    <name type="scientific">Novacetimonas maltaceti</name>
    <dbReference type="NCBI Taxonomy" id="1203393"/>
    <lineage>
        <taxon>Bacteria</taxon>
        <taxon>Pseudomonadati</taxon>
        <taxon>Pseudomonadota</taxon>
        <taxon>Alphaproteobacteria</taxon>
        <taxon>Acetobacterales</taxon>
        <taxon>Acetobacteraceae</taxon>
        <taxon>Novacetimonas</taxon>
    </lineage>
</organism>
<dbReference type="InterPro" id="IPR006139">
    <property type="entry name" value="D-isomer_2_OHA_DH_cat_dom"/>
</dbReference>
<evidence type="ECO:0000256" key="8">
    <source>
        <dbReference type="ARBA" id="ARBA00023027"/>
    </source>
</evidence>
<dbReference type="PROSITE" id="PS00065">
    <property type="entry name" value="D_2_HYDROXYACID_DH_1"/>
    <property type="match status" value="1"/>
</dbReference>
<dbReference type="Proteomes" id="UP000237344">
    <property type="component" value="Unassembled WGS sequence"/>
</dbReference>
<dbReference type="CDD" id="cd04901">
    <property type="entry name" value="ACT_3PGDH"/>
    <property type="match status" value="1"/>
</dbReference>
<name>A0A2S3W5Y4_9PROT</name>
<dbReference type="Pfam" id="PF22629">
    <property type="entry name" value="ACT_AHAS_ss"/>
    <property type="match status" value="1"/>
</dbReference>
<comment type="catalytic activity">
    <reaction evidence="11">
        <text>(2R)-3-phosphoglycerate + NAD(+) = 3-phosphooxypyruvate + NADH + H(+)</text>
        <dbReference type="Rhea" id="RHEA:12641"/>
        <dbReference type="ChEBI" id="CHEBI:15378"/>
        <dbReference type="ChEBI" id="CHEBI:18110"/>
        <dbReference type="ChEBI" id="CHEBI:57540"/>
        <dbReference type="ChEBI" id="CHEBI:57945"/>
        <dbReference type="ChEBI" id="CHEBI:58272"/>
        <dbReference type="EC" id="1.1.1.95"/>
    </reaction>
</comment>
<dbReference type="PROSITE" id="PS00670">
    <property type="entry name" value="D_2_HYDROXYACID_DH_2"/>
    <property type="match status" value="1"/>
</dbReference>
<protein>
    <recommendedName>
        <fullName evidence="6">D-3-phosphoglycerate dehydrogenase</fullName>
        <ecNumber evidence="4">1.1.1.399</ecNumber>
        <ecNumber evidence="5">1.1.1.95</ecNumber>
    </recommendedName>
    <alternativeName>
        <fullName evidence="9">2-oxoglutarate reductase</fullName>
    </alternativeName>
</protein>
<dbReference type="SUPFAM" id="SSF55021">
    <property type="entry name" value="ACT-like"/>
    <property type="match status" value="1"/>
</dbReference>
<dbReference type="SUPFAM" id="SSF52283">
    <property type="entry name" value="Formate/glycerate dehydrogenase catalytic domain-like"/>
    <property type="match status" value="1"/>
</dbReference>
<dbReference type="OrthoDB" id="9793626at2"/>
<dbReference type="SUPFAM" id="SSF51735">
    <property type="entry name" value="NAD(P)-binding Rossmann-fold domains"/>
    <property type="match status" value="1"/>
</dbReference>
<dbReference type="PANTHER" id="PTHR43761:SF1">
    <property type="entry name" value="D-ISOMER SPECIFIC 2-HYDROXYACID DEHYDROGENASE CATALYTIC DOMAIN-CONTAINING PROTEIN-RELATED"/>
    <property type="match status" value="1"/>
</dbReference>
<dbReference type="InterPro" id="IPR036291">
    <property type="entry name" value="NAD(P)-bd_dom_sf"/>
</dbReference>
<dbReference type="Gene3D" id="3.30.70.260">
    <property type="match status" value="1"/>
</dbReference>
<dbReference type="GO" id="GO:0006564">
    <property type="term" value="P:L-serine biosynthetic process"/>
    <property type="evidence" value="ECO:0007669"/>
    <property type="project" value="UniProtKB-ARBA"/>
</dbReference>
<dbReference type="PROSITE" id="PS00671">
    <property type="entry name" value="D_2_HYDROXYACID_DH_3"/>
    <property type="match status" value="1"/>
</dbReference>
<evidence type="ECO:0000256" key="4">
    <source>
        <dbReference type="ARBA" id="ARBA00013001"/>
    </source>
</evidence>
<dbReference type="InterPro" id="IPR002912">
    <property type="entry name" value="ACT_dom"/>
</dbReference>
<evidence type="ECO:0000313" key="14">
    <source>
        <dbReference type="EMBL" id="POF64284.1"/>
    </source>
</evidence>
<dbReference type="PANTHER" id="PTHR43761">
    <property type="entry name" value="D-ISOMER SPECIFIC 2-HYDROXYACID DEHYDROGENASE FAMILY PROTEIN (AFU_ORTHOLOGUE AFUA_1G13630)"/>
    <property type="match status" value="1"/>
</dbReference>
<dbReference type="GO" id="GO:0051287">
    <property type="term" value="F:NAD binding"/>
    <property type="evidence" value="ECO:0007669"/>
    <property type="project" value="InterPro"/>
</dbReference>
<dbReference type="UniPathway" id="UPA00135">
    <property type="reaction ID" value="UER00196"/>
</dbReference>
<dbReference type="InterPro" id="IPR045865">
    <property type="entry name" value="ACT-like_dom_sf"/>
</dbReference>
<keyword evidence="15" id="KW-1185">Reference proteome</keyword>
<dbReference type="FunFam" id="3.40.50.720:FF:000041">
    <property type="entry name" value="D-3-phosphoglycerate dehydrogenase"/>
    <property type="match status" value="1"/>
</dbReference>
<keyword evidence="8" id="KW-0520">NAD</keyword>
<dbReference type="GO" id="GO:0047545">
    <property type="term" value="F:(S)-2-hydroxyglutarate dehydrogenase activity"/>
    <property type="evidence" value="ECO:0007669"/>
    <property type="project" value="UniProtKB-ARBA"/>
</dbReference>
<dbReference type="InterPro" id="IPR050418">
    <property type="entry name" value="D-iso_2-hydroxyacid_DH_PdxB"/>
</dbReference>
<accession>A0A2S3W5Y4</accession>
<dbReference type="RefSeq" id="WP_110093871.1">
    <property type="nucleotide sequence ID" value="NZ_NKUE01000003.1"/>
</dbReference>
<evidence type="ECO:0000256" key="9">
    <source>
        <dbReference type="ARBA" id="ARBA00030455"/>
    </source>
</evidence>
<comment type="pathway">
    <text evidence="2">Amino-acid biosynthesis; L-serine biosynthesis; L-serine from 3-phospho-D-glycerate: step 1/3.</text>
</comment>
<evidence type="ECO:0000256" key="3">
    <source>
        <dbReference type="ARBA" id="ARBA00005854"/>
    </source>
</evidence>
<dbReference type="EC" id="1.1.1.95" evidence="5"/>
<comment type="similarity">
    <text evidence="3 12">Belongs to the D-isomer specific 2-hydroxyacid dehydrogenase family.</text>
</comment>
<evidence type="ECO:0000256" key="5">
    <source>
        <dbReference type="ARBA" id="ARBA00013143"/>
    </source>
</evidence>
<evidence type="ECO:0000256" key="7">
    <source>
        <dbReference type="ARBA" id="ARBA00023002"/>
    </source>
</evidence>
<evidence type="ECO:0000256" key="6">
    <source>
        <dbReference type="ARBA" id="ARBA00021582"/>
    </source>
</evidence>
<evidence type="ECO:0000256" key="10">
    <source>
        <dbReference type="ARBA" id="ARBA00048126"/>
    </source>
</evidence>
<evidence type="ECO:0000256" key="12">
    <source>
        <dbReference type="RuleBase" id="RU003719"/>
    </source>
</evidence>
<dbReference type="InterPro" id="IPR029752">
    <property type="entry name" value="D-isomer_DH_CS1"/>
</dbReference>
<dbReference type="AlphaFoldDB" id="A0A2S3W5Y4"/>
<dbReference type="CDD" id="cd12176">
    <property type="entry name" value="PGDH_3"/>
    <property type="match status" value="1"/>
</dbReference>
<dbReference type="NCBIfam" id="NF008759">
    <property type="entry name" value="PRK11790.1"/>
    <property type="match status" value="1"/>
</dbReference>
<comment type="function">
    <text evidence="1">Catalyzes the reversible oxidation of 3-phospho-D-glycerate to 3-phosphonooxypyruvate, the first step of the phosphorylated L-serine biosynthesis pathway. Also catalyzes the reversible oxidation of 2-hydroxyglutarate to 2-oxoglutarate.</text>
</comment>
<dbReference type="EC" id="1.1.1.399" evidence="4"/>
<dbReference type="EMBL" id="POTC01000001">
    <property type="protein sequence ID" value="POF64284.1"/>
    <property type="molecule type" value="Genomic_DNA"/>
</dbReference>
<sequence length="421" mass="45573">MTHPSAGHLSLSKDKIRILLLEGVHDSAVALLKENGYENVTRLKTALEGEALRKALEGVHIVGIRSRTQLTREVIEGADRLIAIGCFCIGTNQVDLVAARESGIPVFNAPFSNTRSVAELVMGEIVMLMRRIFPKSVECHAGVWKKSATNSWEVRGKTLGIVGYGSIGSQLSVLAEAFGMRVFYYDVIDKLVHGNAHPVATLEELLGLSDVVSLHVPQTPETANMIGEAQIRAMKPGSFLINNARGNVVDLDALAAALKDGHLLGAAIDVFPKEPKAAGESLETPLRGLENVILTPHIGGSTAEAQERIGQEVARKLLDYSDIGSTLGAVNFPTVQLPENPHGTRFMHVHTNAPGVMLQINEIFSREDCNVTAQYLQTAGELGYVVVEADTGGDVEKDNRILGKLRDLKGTIRARLLYQQR</sequence>
<dbReference type="Pfam" id="PF02826">
    <property type="entry name" value="2-Hacid_dh_C"/>
    <property type="match status" value="1"/>
</dbReference>
<gene>
    <name evidence="14" type="primary">serA</name>
    <name evidence="14" type="ORF">KMAL_01790</name>
</gene>